<organism evidence="3 4">
    <name type="scientific">Campylobacter gracilis RM3268</name>
    <dbReference type="NCBI Taxonomy" id="553220"/>
    <lineage>
        <taxon>Bacteria</taxon>
        <taxon>Pseudomonadati</taxon>
        <taxon>Campylobacterota</taxon>
        <taxon>Epsilonproteobacteria</taxon>
        <taxon>Campylobacterales</taxon>
        <taxon>Campylobacteraceae</taxon>
        <taxon>Campylobacter</taxon>
    </lineage>
</organism>
<dbReference type="Pfam" id="PF01206">
    <property type="entry name" value="TusA"/>
    <property type="match status" value="1"/>
</dbReference>
<dbReference type="EMBL" id="ACYG01000008">
    <property type="protein sequence ID" value="EEV18746.1"/>
    <property type="molecule type" value="Genomic_DNA"/>
</dbReference>
<protein>
    <submittedName>
        <fullName evidence="3">Selenium metabolism protein YedF</fullName>
    </submittedName>
</protein>
<name>C8PEF1_9BACT</name>
<dbReference type="PANTHER" id="PTHR33279:SF6">
    <property type="entry name" value="SULFUR CARRIER PROTEIN YEDF-RELATED"/>
    <property type="match status" value="1"/>
</dbReference>
<gene>
    <name evidence="3" type="primary">yedF</name>
    <name evidence="3" type="ORF">CAMGR0001_1852</name>
</gene>
<dbReference type="SUPFAM" id="SSF64307">
    <property type="entry name" value="SirA-like"/>
    <property type="match status" value="1"/>
</dbReference>
<dbReference type="eggNOG" id="COG0425">
    <property type="taxonomic scope" value="Bacteria"/>
</dbReference>
<dbReference type="SUPFAM" id="SSF75169">
    <property type="entry name" value="DsrEFH-like"/>
    <property type="match status" value="1"/>
</dbReference>
<dbReference type="NCBIfam" id="TIGR03527">
    <property type="entry name" value="selenium_YedF"/>
    <property type="match status" value="1"/>
</dbReference>
<dbReference type="RefSeq" id="WP_005869365.1">
    <property type="nucleotide sequence ID" value="NZ_ACYG01000008.1"/>
</dbReference>
<sequence>MQLDCRNLNCPEPLLRTKKALGELKIAESLEILVNDIAPRENIKRFLAKNGFEAQISQAGADTLIKTVKTDELKDESIDDIYCDVAAPKRGKVIFLNEEQCGSGPIGKSLLAKFLGAALSLDEKPVKLICVNNAVLITTNRGHECFEAIKKLNEAGAEILSCGSCLEGYKLVDKLAIGEISNAYEIMDVLSKYEVIKL</sequence>
<dbReference type="STRING" id="824.CGRAC_0520"/>
<evidence type="ECO:0000256" key="1">
    <source>
        <dbReference type="ARBA" id="ARBA00008984"/>
    </source>
</evidence>
<evidence type="ECO:0000313" key="3">
    <source>
        <dbReference type="EMBL" id="EEV18746.1"/>
    </source>
</evidence>
<dbReference type="OrthoDB" id="9801500at2"/>
<accession>C8PEF1</accession>
<dbReference type="InterPro" id="IPR036868">
    <property type="entry name" value="TusA-like_sf"/>
</dbReference>
<dbReference type="InterPro" id="IPR027396">
    <property type="entry name" value="DsrEFH-like"/>
</dbReference>
<keyword evidence="4" id="KW-1185">Reference proteome</keyword>
<evidence type="ECO:0000313" key="4">
    <source>
        <dbReference type="Proteomes" id="UP000005709"/>
    </source>
</evidence>
<dbReference type="AlphaFoldDB" id="C8PEF1"/>
<dbReference type="InterPro" id="IPR001455">
    <property type="entry name" value="TusA-like"/>
</dbReference>
<dbReference type="Proteomes" id="UP000005709">
    <property type="component" value="Unassembled WGS sequence"/>
</dbReference>
<feature type="domain" description="UPF0033" evidence="2">
    <location>
        <begin position="2"/>
        <end position="57"/>
    </location>
</feature>
<comment type="caution">
    <text evidence="3">The sequence shown here is derived from an EMBL/GenBank/DDBJ whole genome shotgun (WGS) entry which is preliminary data.</text>
</comment>
<evidence type="ECO:0000259" key="2">
    <source>
        <dbReference type="Pfam" id="PF01206"/>
    </source>
</evidence>
<comment type="similarity">
    <text evidence="1">Belongs to the sulfur carrier protein TusA family.</text>
</comment>
<reference evidence="3 4" key="1">
    <citation type="submission" date="2009-07" db="EMBL/GenBank/DDBJ databases">
        <authorList>
            <person name="Madupu R."/>
            <person name="Sebastian Y."/>
            <person name="Durkin A.S."/>
            <person name="Torralba M."/>
            <person name="Methe B."/>
            <person name="Sutton G.G."/>
            <person name="Strausberg R.L."/>
            <person name="Nelson K.E."/>
        </authorList>
    </citation>
    <scope>NUCLEOTIDE SEQUENCE [LARGE SCALE GENOMIC DNA]</scope>
    <source>
        <strain evidence="3 4">RM3268</strain>
    </source>
</reference>
<dbReference type="Gene3D" id="3.30.110.40">
    <property type="entry name" value="TusA-like domain"/>
    <property type="match status" value="1"/>
</dbReference>
<dbReference type="InterPro" id="IPR019870">
    <property type="entry name" value="Se_metab_YedF"/>
</dbReference>
<dbReference type="PANTHER" id="PTHR33279">
    <property type="entry name" value="SULFUR CARRIER PROTEIN YEDF-RELATED"/>
    <property type="match status" value="1"/>
</dbReference>
<proteinExistence type="inferred from homology"/>